<dbReference type="AlphaFoldDB" id="A0AAX3FQG2"/>
<proteinExistence type="predicted"/>
<evidence type="ECO:0000313" key="4">
    <source>
        <dbReference type="EMBL" id="VEF72718.1"/>
    </source>
</evidence>
<organism evidence="4 5">
    <name type="scientific">Pseudomonas chlororaphis</name>
    <dbReference type="NCBI Taxonomy" id="587753"/>
    <lineage>
        <taxon>Bacteria</taxon>
        <taxon>Pseudomonadati</taxon>
        <taxon>Pseudomonadota</taxon>
        <taxon>Gammaproteobacteria</taxon>
        <taxon>Pseudomonadales</taxon>
        <taxon>Pseudomonadaceae</taxon>
        <taxon>Pseudomonas</taxon>
    </lineage>
</organism>
<dbReference type="Gene3D" id="2.10.25.20">
    <property type="entry name" value="reovirus attachment protein sigma1, domain 1"/>
    <property type="match status" value="3"/>
</dbReference>
<gene>
    <name evidence="4" type="ORF">NCTC7357_00954</name>
</gene>
<dbReference type="InterPro" id="IPR000939">
    <property type="entry name" value="Adenobir_fibre_prot_rpt/shaft"/>
</dbReference>
<evidence type="ECO:0000256" key="1">
    <source>
        <dbReference type="ARBA" id="ARBA00004328"/>
    </source>
</evidence>
<dbReference type="InterPro" id="IPR009013">
    <property type="entry name" value="Attachment_protein_shaft_sf"/>
</dbReference>
<accession>A0AAX3FQG2</accession>
<keyword evidence="2" id="KW-0945">Host-virus interaction</keyword>
<dbReference type="Proteomes" id="UP000277437">
    <property type="component" value="Chromosome"/>
</dbReference>
<comment type="subcellular location">
    <subcellularLocation>
        <location evidence="1">Virion</location>
    </subcellularLocation>
</comment>
<name>A0AAX3FQG2_9PSED</name>
<feature type="region of interest" description="Disordered" evidence="3">
    <location>
        <begin position="1"/>
        <end position="23"/>
    </location>
</feature>
<evidence type="ECO:0000256" key="2">
    <source>
        <dbReference type="ARBA" id="ARBA00022581"/>
    </source>
</evidence>
<feature type="compositionally biased region" description="Polar residues" evidence="3">
    <location>
        <begin position="1"/>
        <end position="13"/>
    </location>
</feature>
<sequence>MANEKTPTVQAGSNEAVGPKKADLTGKFKEQSIPLEVDFKNLIEIADVGRKAVGLSADQSTNDPGNGIAVTDDGKLQVKANTSAGIQVDADGVAIQADVNGFKFADGKLSLKKGAGWDFAPNGDIDIQVDDNGGILCAREVGSKLSIKTGSGIKLDGGVAVNYGRGLRITNGALEAHPGDGLTTDTDDRNLCVRVKDGVKIDGDHLTVKAAESGAINVDSGGVWVKAKDKGGLVIDGDNGLAVNYGRGLQITDGKLTSLPGAALSTDTDGKLYVEVKDGVKIDGDHLTVNANNNHGINVDGNGVAVKNGAGLTFGGTGNLDVVVDDNGGIKCDRVVGSGLSVKAGHGIKVDGSGVAVCLTDNVFIKELAKLIIPRGTVVPFFNEDADIPDGWALCDGNSSTPNLCNGVHAEWTLVMGVNTKKPVPRADWHLGNGDCTIGVVGIRYIMKL</sequence>
<dbReference type="Pfam" id="PF00608">
    <property type="entry name" value="Adeno_shaft"/>
    <property type="match status" value="3"/>
</dbReference>
<evidence type="ECO:0000313" key="5">
    <source>
        <dbReference type="Proteomes" id="UP000277437"/>
    </source>
</evidence>
<dbReference type="EMBL" id="LR134334">
    <property type="protein sequence ID" value="VEF72718.1"/>
    <property type="molecule type" value="Genomic_DNA"/>
</dbReference>
<evidence type="ECO:0000256" key="3">
    <source>
        <dbReference type="SAM" id="MobiDB-lite"/>
    </source>
</evidence>
<dbReference type="SUPFAM" id="SSF51225">
    <property type="entry name" value="Fibre shaft of virus attachment proteins"/>
    <property type="match status" value="2"/>
</dbReference>
<protein>
    <submittedName>
        <fullName evidence="4">Adenoviral fibre protein (Repeat/shaft region)</fullName>
    </submittedName>
</protein>
<reference evidence="4 5" key="1">
    <citation type="submission" date="2018-12" db="EMBL/GenBank/DDBJ databases">
        <authorList>
            <consortium name="Pathogen Informatics"/>
        </authorList>
    </citation>
    <scope>NUCLEOTIDE SEQUENCE [LARGE SCALE GENOMIC DNA]</scope>
    <source>
        <strain evidence="4 5">NCTC7357</strain>
    </source>
</reference>
<dbReference type="GO" id="GO:0019062">
    <property type="term" value="P:virion attachment to host cell"/>
    <property type="evidence" value="ECO:0007669"/>
    <property type="project" value="InterPro"/>
</dbReference>
<dbReference type="RefSeq" id="WP_164486035.1">
    <property type="nucleotide sequence ID" value="NZ_CP118137.1"/>
</dbReference>